<name>A0ABQ2D2M5_9DEIO</name>
<evidence type="ECO:0000313" key="2">
    <source>
        <dbReference type="EMBL" id="GGJ33398.1"/>
    </source>
</evidence>
<evidence type="ECO:0000313" key="3">
    <source>
        <dbReference type="Proteomes" id="UP000632222"/>
    </source>
</evidence>
<gene>
    <name evidence="2" type="ORF">GCM10008938_19560</name>
</gene>
<sequence length="486" mass="54816">MIAAHALVGQTQFVTQWVSPSSSWHGQNQNTMKRPSVLVFHDDEFMTTLIETARNNPDDLEQYRVKTAGQKLFQPTHGDFAVVTASLVCSGITLPERQTHPEKGERVAFVVRRLVGGEEYAWVKGQGWLTADLQKPNPQEELQGLFPVMCGSGDQQRKIWAGLVPTSSRDTYVSDSARPSAADLAQEVARYASTRGAGPKHPATQQFKEQLQEALNGFQFLPADPTDQEASTFFFSDFLDWFSRYLPAALSAIDAPSNPTTGNPMTPLFDRLSIYKTAGNVTYWDALRQVRPYHKLGTVDPANHPSLNLRTTSVSVGQDLFNFFNGLQYPPLTLPNVPLRESRLSASDPFVVRMYYHRPYCRFRPHLLSEPSLPFLIAPYFDPDAPGRPIRIVMPSDVSIRGLRKYRRNVSIEMSTELRKKIQQITPKVLDGKLEQAVDFNLGLICSFSIPIITLVALILLLVFVVVLNIVFWWLPFFRICFPVKR</sequence>
<protein>
    <submittedName>
        <fullName evidence="2">Uncharacterized protein</fullName>
    </submittedName>
</protein>
<dbReference type="RefSeq" id="WP_189002496.1">
    <property type="nucleotide sequence ID" value="NZ_BMOD01000005.1"/>
</dbReference>
<keyword evidence="3" id="KW-1185">Reference proteome</keyword>
<proteinExistence type="predicted"/>
<comment type="caution">
    <text evidence="2">The sequence shown here is derived from an EMBL/GenBank/DDBJ whole genome shotgun (WGS) entry which is preliminary data.</text>
</comment>
<organism evidence="2 3">
    <name type="scientific">Deinococcus roseus</name>
    <dbReference type="NCBI Taxonomy" id="392414"/>
    <lineage>
        <taxon>Bacteria</taxon>
        <taxon>Thermotogati</taxon>
        <taxon>Deinococcota</taxon>
        <taxon>Deinococci</taxon>
        <taxon>Deinococcales</taxon>
        <taxon>Deinococcaceae</taxon>
        <taxon>Deinococcus</taxon>
    </lineage>
</organism>
<dbReference type="Proteomes" id="UP000632222">
    <property type="component" value="Unassembled WGS sequence"/>
</dbReference>
<keyword evidence="1" id="KW-0812">Transmembrane</keyword>
<keyword evidence="1" id="KW-1133">Transmembrane helix</keyword>
<dbReference type="EMBL" id="BMOD01000005">
    <property type="protein sequence ID" value="GGJ33398.1"/>
    <property type="molecule type" value="Genomic_DNA"/>
</dbReference>
<accession>A0ABQ2D2M5</accession>
<feature type="transmembrane region" description="Helical" evidence="1">
    <location>
        <begin position="448"/>
        <end position="475"/>
    </location>
</feature>
<keyword evidence="1" id="KW-0472">Membrane</keyword>
<reference evidence="3" key="1">
    <citation type="journal article" date="2019" name="Int. J. Syst. Evol. Microbiol.">
        <title>The Global Catalogue of Microorganisms (GCM) 10K type strain sequencing project: providing services to taxonomists for standard genome sequencing and annotation.</title>
        <authorList>
            <consortium name="The Broad Institute Genomics Platform"/>
            <consortium name="The Broad Institute Genome Sequencing Center for Infectious Disease"/>
            <person name="Wu L."/>
            <person name="Ma J."/>
        </authorList>
    </citation>
    <scope>NUCLEOTIDE SEQUENCE [LARGE SCALE GENOMIC DNA]</scope>
    <source>
        <strain evidence="3">JCM 14370</strain>
    </source>
</reference>
<evidence type="ECO:0000256" key="1">
    <source>
        <dbReference type="SAM" id="Phobius"/>
    </source>
</evidence>